<sequence>MVVGGSQQEILGPGFVLLGKQQQGAPVILRELALPDGFDPVSSSYTELFGPRPRDRIRQGTTVPSRLQVHLADDSQVMSLMLMYKNDFGAYFKLSNRRNNKKKKVGISEPS</sequence>
<gene>
    <name evidence="1" type="ORF">SMRZ_LOCUS616</name>
</gene>
<proteinExistence type="predicted"/>
<keyword evidence="2" id="KW-1185">Reference proteome</keyword>
<dbReference type="AlphaFoldDB" id="A0A183L9Z1"/>
<evidence type="ECO:0000313" key="2">
    <source>
        <dbReference type="Proteomes" id="UP000277204"/>
    </source>
</evidence>
<dbReference type="EMBL" id="UZAI01000116">
    <property type="protein sequence ID" value="VDO48754.1"/>
    <property type="molecule type" value="Genomic_DNA"/>
</dbReference>
<name>A0A183L9Z1_9TREM</name>
<organism evidence="1 2">
    <name type="scientific">Schistosoma margrebowiei</name>
    <dbReference type="NCBI Taxonomy" id="48269"/>
    <lineage>
        <taxon>Eukaryota</taxon>
        <taxon>Metazoa</taxon>
        <taxon>Spiralia</taxon>
        <taxon>Lophotrochozoa</taxon>
        <taxon>Platyhelminthes</taxon>
        <taxon>Trematoda</taxon>
        <taxon>Digenea</taxon>
        <taxon>Strigeidida</taxon>
        <taxon>Schistosomatoidea</taxon>
        <taxon>Schistosomatidae</taxon>
        <taxon>Schistosoma</taxon>
    </lineage>
</organism>
<reference evidence="1 2" key="1">
    <citation type="submission" date="2018-11" db="EMBL/GenBank/DDBJ databases">
        <authorList>
            <consortium name="Pathogen Informatics"/>
        </authorList>
    </citation>
    <scope>NUCLEOTIDE SEQUENCE [LARGE SCALE GENOMIC DNA]</scope>
    <source>
        <strain evidence="1 2">Zambia</strain>
    </source>
</reference>
<dbReference type="Proteomes" id="UP000277204">
    <property type="component" value="Unassembled WGS sequence"/>
</dbReference>
<evidence type="ECO:0000313" key="1">
    <source>
        <dbReference type="EMBL" id="VDO48754.1"/>
    </source>
</evidence>
<accession>A0A183L9Z1</accession>
<protein>
    <submittedName>
        <fullName evidence="1">Uncharacterized protein</fullName>
    </submittedName>
</protein>